<dbReference type="Pfam" id="PF16344">
    <property type="entry name" value="FecR_C"/>
    <property type="match status" value="1"/>
</dbReference>
<accession>A0A1G7FAA3</accession>
<evidence type="ECO:0000313" key="5">
    <source>
        <dbReference type="Proteomes" id="UP000182114"/>
    </source>
</evidence>
<evidence type="ECO:0000259" key="2">
    <source>
        <dbReference type="Pfam" id="PF04773"/>
    </source>
</evidence>
<dbReference type="AlphaFoldDB" id="A0A1G7FAA3"/>
<name>A0A1G7FAA3_9FLAO</name>
<keyword evidence="5" id="KW-1185">Reference proteome</keyword>
<proteinExistence type="predicted"/>
<dbReference type="GO" id="GO:0016989">
    <property type="term" value="F:sigma factor antagonist activity"/>
    <property type="evidence" value="ECO:0007669"/>
    <property type="project" value="TreeGrafter"/>
</dbReference>
<protein>
    <submittedName>
        <fullName evidence="4">FecR family protein</fullName>
    </submittedName>
</protein>
<dbReference type="InterPro" id="IPR032508">
    <property type="entry name" value="FecR_C"/>
</dbReference>
<reference evidence="5" key="1">
    <citation type="submission" date="2016-10" db="EMBL/GenBank/DDBJ databases">
        <authorList>
            <person name="Varghese N."/>
            <person name="Submissions S."/>
        </authorList>
    </citation>
    <scope>NUCLEOTIDE SEQUENCE [LARGE SCALE GENOMIC DNA]</scope>
    <source>
        <strain evidence="5">DSM 24729</strain>
    </source>
</reference>
<dbReference type="Gene3D" id="2.60.120.1440">
    <property type="match status" value="1"/>
</dbReference>
<evidence type="ECO:0000313" key="4">
    <source>
        <dbReference type="EMBL" id="SDE72839.1"/>
    </source>
</evidence>
<organism evidence="4 5">
    <name type="scientific">Cellulophaga baltica</name>
    <dbReference type="NCBI Taxonomy" id="76594"/>
    <lineage>
        <taxon>Bacteria</taxon>
        <taxon>Pseudomonadati</taxon>
        <taxon>Bacteroidota</taxon>
        <taxon>Flavobacteriia</taxon>
        <taxon>Flavobacteriales</taxon>
        <taxon>Flavobacteriaceae</taxon>
        <taxon>Cellulophaga</taxon>
    </lineage>
</organism>
<dbReference type="EMBL" id="FNBD01000003">
    <property type="protein sequence ID" value="SDE72839.1"/>
    <property type="molecule type" value="Genomic_DNA"/>
</dbReference>
<dbReference type="eggNOG" id="COG3712">
    <property type="taxonomic scope" value="Bacteria"/>
</dbReference>
<keyword evidence="1" id="KW-0472">Membrane</keyword>
<sequence>MDKNKLIQKWLADELTEEENNVFATLDEAPFYTKIIEDATVFKASNFSKMPDFETFKARVEEDKTSVKKLQWFAPMLKIASAFAILFGLYYSFFYNNLTDIETSVAQKTTIELPDSSIVVLNALSEVKYNASEWDDKRAIELQGEAFFDVAKGSKFDVITPSGTVSVLGTEFNVKQRGAIFEVTCYEGTVRVVTETGTEILKVGDKFLEINKTIKTSKHTVPSPQWVDNMSQFERIPVYEVLAELERQYGIQITSQDIDTEQLFTGGFVHDNLEDALMAIAEPLGLHYEILKQNKVRLLISE</sequence>
<keyword evidence="1" id="KW-1133">Transmembrane helix</keyword>
<feature type="domain" description="Protein FecR C-terminal" evidence="3">
    <location>
        <begin position="233"/>
        <end position="296"/>
    </location>
</feature>
<dbReference type="InterPro" id="IPR006860">
    <property type="entry name" value="FecR"/>
</dbReference>
<dbReference type="Pfam" id="PF04773">
    <property type="entry name" value="FecR"/>
    <property type="match status" value="1"/>
</dbReference>
<feature type="domain" description="FecR protein" evidence="2">
    <location>
        <begin position="100"/>
        <end position="191"/>
    </location>
</feature>
<feature type="transmembrane region" description="Helical" evidence="1">
    <location>
        <begin position="72"/>
        <end position="93"/>
    </location>
</feature>
<gene>
    <name evidence="4" type="ORF">SAMN04487992_103135</name>
</gene>
<dbReference type="Proteomes" id="UP000182114">
    <property type="component" value="Unassembled WGS sequence"/>
</dbReference>
<evidence type="ECO:0000256" key="1">
    <source>
        <dbReference type="SAM" id="Phobius"/>
    </source>
</evidence>
<dbReference type="Gene3D" id="3.55.50.30">
    <property type="match status" value="1"/>
</dbReference>
<dbReference type="RefSeq" id="WP_074537779.1">
    <property type="nucleotide sequence ID" value="NZ_FNBD01000003.1"/>
</dbReference>
<dbReference type="PANTHER" id="PTHR30273:SF2">
    <property type="entry name" value="PROTEIN FECR"/>
    <property type="match status" value="1"/>
</dbReference>
<evidence type="ECO:0000259" key="3">
    <source>
        <dbReference type="Pfam" id="PF16344"/>
    </source>
</evidence>
<dbReference type="PANTHER" id="PTHR30273">
    <property type="entry name" value="PERIPLASMIC SIGNAL SENSOR AND SIGMA FACTOR ACTIVATOR FECR-RELATED"/>
    <property type="match status" value="1"/>
</dbReference>
<dbReference type="InterPro" id="IPR012373">
    <property type="entry name" value="Ferrdict_sens_TM"/>
</dbReference>
<keyword evidence="1" id="KW-0812">Transmembrane</keyword>
<dbReference type="PIRSF" id="PIRSF018266">
    <property type="entry name" value="FecR"/>
    <property type="match status" value="1"/>
</dbReference>